<dbReference type="InterPro" id="IPR026612">
    <property type="entry name" value="STRA6-like"/>
</dbReference>
<keyword evidence="6 8" id="KW-0472">Membrane</keyword>
<reference evidence="9" key="1">
    <citation type="submission" date="2021-06" db="EMBL/GenBank/DDBJ databases">
        <authorList>
            <consortium name="DOE Joint Genome Institute"/>
            <person name="Mondo S.J."/>
            <person name="Amses K.R."/>
            <person name="Simmons D.R."/>
            <person name="Longcore J.E."/>
            <person name="Seto K."/>
            <person name="Alves G.H."/>
            <person name="Bonds A.E."/>
            <person name="Quandt C.A."/>
            <person name="Davis W.J."/>
            <person name="Chang Y."/>
            <person name="Letcher P.M."/>
            <person name="Powell M.J."/>
            <person name="Kuo A."/>
            <person name="Labutti K."/>
            <person name="Pangilinan J."/>
            <person name="Andreopoulos W."/>
            <person name="Tritt A."/>
            <person name="Riley R."/>
            <person name="Hundley H."/>
            <person name="Johnson J."/>
            <person name="Lipzen A."/>
            <person name="Barry K."/>
            <person name="Berbee M.L."/>
            <person name="Buchler N.E."/>
            <person name="Grigoriev I.V."/>
            <person name="Spatafora J.W."/>
            <person name="Stajich J.E."/>
            <person name="James T.Y."/>
        </authorList>
    </citation>
    <scope>NUCLEOTIDE SEQUENCE</scope>
    <source>
        <strain evidence="9">AG</strain>
    </source>
</reference>
<comment type="subcellular location">
    <subcellularLocation>
        <location evidence="1">Cell membrane</location>
        <topology evidence="1">Multi-pass membrane protein</topology>
    </subcellularLocation>
</comment>
<evidence type="ECO:0000256" key="8">
    <source>
        <dbReference type="SAM" id="Phobius"/>
    </source>
</evidence>
<keyword evidence="10" id="KW-1185">Reference proteome</keyword>
<dbReference type="Proteomes" id="UP001206595">
    <property type="component" value="Unassembled WGS sequence"/>
</dbReference>
<organism evidence="9 10">
    <name type="scientific">Umbelopsis ramanniana AG</name>
    <dbReference type="NCBI Taxonomy" id="1314678"/>
    <lineage>
        <taxon>Eukaryota</taxon>
        <taxon>Fungi</taxon>
        <taxon>Fungi incertae sedis</taxon>
        <taxon>Mucoromycota</taxon>
        <taxon>Mucoromycotina</taxon>
        <taxon>Umbelopsidomycetes</taxon>
        <taxon>Umbelopsidales</taxon>
        <taxon>Umbelopsidaceae</taxon>
        <taxon>Umbelopsis</taxon>
    </lineage>
</organism>
<dbReference type="GeneID" id="75910045"/>
<feature type="transmembrane region" description="Helical" evidence="8">
    <location>
        <begin position="117"/>
        <end position="146"/>
    </location>
</feature>
<evidence type="ECO:0000256" key="1">
    <source>
        <dbReference type="ARBA" id="ARBA00004651"/>
    </source>
</evidence>
<evidence type="ECO:0000313" key="9">
    <source>
        <dbReference type="EMBL" id="KAI8575701.1"/>
    </source>
</evidence>
<dbReference type="GO" id="GO:0038023">
    <property type="term" value="F:signaling receptor activity"/>
    <property type="evidence" value="ECO:0007669"/>
    <property type="project" value="InterPro"/>
</dbReference>
<feature type="transmembrane region" description="Helical" evidence="8">
    <location>
        <begin position="205"/>
        <end position="226"/>
    </location>
</feature>
<keyword evidence="3" id="KW-1003">Cell membrane</keyword>
<dbReference type="EMBL" id="MU620972">
    <property type="protein sequence ID" value="KAI8575701.1"/>
    <property type="molecule type" value="Genomic_DNA"/>
</dbReference>
<evidence type="ECO:0000313" key="10">
    <source>
        <dbReference type="Proteomes" id="UP001206595"/>
    </source>
</evidence>
<comment type="caution">
    <text evidence="9">The sequence shown here is derived from an EMBL/GenBank/DDBJ whole genome shotgun (WGS) entry which is preliminary data.</text>
</comment>
<keyword evidence="5 8" id="KW-1133">Transmembrane helix</keyword>
<dbReference type="RefSeq" id="XP_051440705.1">
    <property type="nucleotide sequence ID" value="XM_051584695.1"/>
</dbReference>
<evidence type="ECO:0000256" key="3">
    <source>
        <dbReference type="ARBA" id="ARBA00022475"/>
    </source>
</evidence>
<keyword evidence="7" id="KW-0675">Receptor</keyword>
<keyword evidence="2" id="KW-0813">Transport</keyword>
<evidence type="ECO:0000256" key="4">
    <source>
        <dbReference type="ARBA" id="ARBA00022692"/>
    </source>
</evidence>
<accession>A0AAD5HAN5</accession>
<evidence type="ECO:0000256" key="2">
    <source>
        <dbReference type="ARBA" id="ARBA00022448"/>
    </source>
</evidence>
<gene>
    <name evidence="9" type="ORF">K450DRAFT_202632</name>
</gene>
<feature type="transmembrane region" description="Helical" evidence="8">
    <location>
        <begin position="65"/>
        <end position="86"/>
    </location>
</feature>
<dbReference type="GO" id="GO:0005886">
    <property type="term" value="C:plasma membrane"/>
    <property type="evidence" value="ECO:0007669"/>
    <property type="project" value="UniProtKB-SubCell"/>
</dbReference>
<evidence type="ECO:0000256" key="7">
    <source>
        <dbReference type="ARBA" id="ARBA00023170"/>
    </source>
</evidence>
<protein>
    <submittedName>
        <fullName evidence="9">Uncharacterized protein</fullName>
    </submittedName>
</protein>
<proteinExistence type="predicted"/>
<reference evidence="9" key="2">
    <citation type="journal article" date="2022" name="Proc. Natl. Acad. Sci. U.S.A.">
        <title>Diploid-dominant life cycles characterize the early evolution of Fungi.</title>
        <authorList>
            <person name="Amses K.R."/>
            <person name="Simmons D.R."/>
            <person name="Longcore J.E."/>
            <person name="Mondo S.J."/>
            <person name="Seto K."/>
            <person name="Jeronimo G.H."/>
            <person name="Bonds A.E."/>
            <person name="Quandt C.A."/>
            <person name="Davis W.J."/>
            <person name="Chang Y."/>
            <person name="Federici B.A."/>
            <person name="Kuo A."/>
            <person name="LaButti K."/>
            <person name="Pangilinan J."/>
            <person name="Andreopoulos W."/>
            <person name="Tritt A."/>
            <person name="Riley R."/>
            <person name="Hundley H."/>
            <person name="Johnson J."/>
            <person name="Lipzen A."/>
            <person name="Barry K."/>
            <person name="Lang B.F."/>
            <person name="Cuomo C.A."/>
            <person name="Buchler N.E."/>
            <person name="Grigoriev I.V."/>
            <person name="Spatafora J.W."/>
            <person name="Stajich J.E."/>
            <person name="James T.Y."/>
        </authorList>
    </citation>
    <scope>NUCLEOTIDE SEQUENCE</scope>
    <source>
        <strain evidence="9">AG</strain>
    </source>
</reference>
<feature type="transmembrane region" description="Helical" evidence="8">
    <location>
        <begin position="158"/>
        <end position="181"/>
    </location>
</feature>
<dbReference type="PANTHER" id="PTHR21444">
    <property type="entry name" value="COILED-COIL DOMAIN-CONTAINING PROTEIN 180"/>
    <property type="match status" value="1"/>
</dbReference>
<dbReference type="Pfam" id="PF14752">
    <property type="entry name" value="RBP_receptor"/>
    <property type="match status" value="1"/>
</dbReference>
<name>A0AAD5HAN5_UMBRA</name>
<evidence type="ECO:0000256" key="6">
    <source>
        <dbReference type="ARBA" id="ARBA00023136"/>
    </source>
</evidence>
<dbReference type="AlphaFoldDB" id="A0AAD5HAN5"/>
<sequence length="362" mass="40973">MSFQNSSGCEGLFGAAYILSMPAELLGVGGFVPRQICSVAPFAAKLQSNSDPMRFALESFTLMQVSIYVAGFGAGIFAIFFSLGILRRFTKDIVRIRKGDYNIFKGKKNNDTILDDAIRFFGACVGFGFTGTLYFMVEIALIGTAVTLLIELDRFRHIIFHRVTVGIWFSSFFVSLVVQLIQRRITLLIFVENGTRMAVQNRAPFMHYCYFLMFTAMTRALTSYLLRSIKLIFRYPIFSIRVDRNAETWGVRRGDAGFAAYCGMVLAEHEYNNPIILSFIQSLVQKEAASDQLVKKCRRHQAKFSDIESSNMDKGPKEAVKSKAQKRARTRWFLFVTLINNPTLLKARMASQKVVLKEAEMS</sequence>
<dbReference type="PANTHER" id="PTHR21444:SF15">
    <property type="entry name" value="RECEPTOR FOR RETINOL UPTAKE STRA6"/>
    <property type="match status" value="1"/>
</dbReference>
<evidence type="ECO:0000256" key="5">
    <source>
        <dbReference type="ARBA" id="ARBA00022989"/>
    </source>
</evidence>
<keyword evidence="4 8" id="KW-0812">Transmembrane</keyword>